<proteinExistence type="predicted"/>
<reference evidence="3 4" key="1">
    <citation type="journal article" date="2018" name="Mol. Biol. Evol.">
        <title>Broad Genomic Sampling Reveals a Smut Pathogenic Ancestry of the Fungal Clade Ustilaginomycotina.</title>
        <authorList>
            <person name="Kijpornyongpan T."/>
            <person name="Mondo S.J."/>
            <person name="Barry K."/>
            <person name="Sandor L."/>
            <person name="Lee J."/>
            <person name="Lipzen A."/>
            <person name="Pangilinan J."/>
            <person name="LaButti K."/>
            <person name="Hainaut M."/>
            <person name="Henrissat B."/>
            <person name="Grigoriev I.V."/>
            <person name="Spatafora J.W."/>
            <person name="Aime M.C."/>
        </authorList>
    </citation>
    <scope>NUCLEOTIDE SEQUENCE [LARGE SCALE GENOMIC DNA]</scope>
    <source>
        <strain evidence="3 4">MCA 4198</strain>
    </source>
</reference>
<feature type="chain" id="PRO_5016430468" evidence="2">
    <location>
        <begin position="24"/>
        <end position="205"/>
    </location>
</feature>
<protein>
    <submittedName>
        <fullName evidence="3">Uncharacterized protein</fullName>
    </submittedName>
</protein>
<dbReference type="AlphaFoldDB" id="A0A316YFC8"/>
<organism evidence="3 4">
    <name type="scientific">Acaromyces ingoldii</name>
    <dbReference type="NCBI Taxonomy" id="215250"/>
    <lineage>
        <taxon>Eukaryota</taxon>
        <taxon>Fungi</taxon>
        <taxon>Dikarya</taxon>
        <taxon>Basidiomycota</taxon>
        <taxon>Ustilaginomycotina</taxon>
        <taxon>Exobasidiomycetes</taxon>
        <taxon>Exobasidiales</taxon>
        <taxon>Cryptobasidiaceae</taxon>
        <taxon>Acaromyces</taxon>
    </lineage>
</organism>
<feature type="compositionally biased region" description="Basic and acidic residues" evidence="1">
    <location>
        <begin position="153"/>
        <end position="194"/>
    </location>
</feature>
<feature type="region of interest" description="Disordered" evidence="1">
    <location>
        <begin position="153"/>
        <end position="205"/>
    </location>
</feature>
<keyword evidence="4" id="KW-1185">Reference proteome</keyword>
<accession>A0A316YFC8</accession>
<evidence type="ECO:0000313" key="3">
    <source>
        <dbReference type="EMBL" id="PWN87786.1"/>
    </source>
</evidence>
<gene>
    <name evidence="3" type="ORF">FA10DRAFT_262247</name>
</gene>
<evidence type="ECO:0000313" key="4">
    <source>
        <dbReference type="Proteomes" id="UP000245768"/>
    </source>
</evidence>
<dbReference type="EMBL" id="KZ819639">
    <property type="protein sequence ID" value="PWN87786.1"/>
    <property type="molecule type" value="Genomic_DNA"/>
</dbReference>
<dbReference type="Proteomes" id="UP000245768">
    <property type="component" value="Unassembled WGS sequence"/>
</dbReference>
<evidence type="ECO:0000256" key="2">
    <source>
        <dbReference type="SAM" id="SignalP"/>
    </source>
</evidence>
<sequence>MHLPKLLAFRLFVLAIFAMSAMAMEWGASSEKGTAHLDWQKDRPAVQEIEECQKHEQAVAAFLHKYNIEELCKGPEIENEHLPWSQEVWNLHEDWSKKVRSLKTAHATFEKGLEVLQKVVAARNRLLAFMKGKETQDLGEGEDSVVAEHFGHSKHGYEGKGKVSEHDLTEQLPTESKKGKGKTSDSDGTRREGLWPKWNRKKKAD</sequence>
<feature type="signal peptide" evidence="2">
    <location>
        <begin position="1"/>
        <end position="23"/>
    </location>
</feature>
<evidence type="ECO:0000256" key="1">
    <source>
        <dbReference type="SAM" id="MobiDB-lite"/>
    </source>
</evidence>
<name>A0A316YFC8_9BASI</name>
<dbReference type="GeneID" id="37042024"/>
<keyword evidence="2" id="KW-0732">Signal</keyword>
<dbReference type="InParanoid" id="A0A316YFC8"/>
<dbReference type="RefSeq" id="XP_025374984.1">
    <property type="nucleotide sequence ID" value="XM_025520108.1"/>
</dbReference>